<reference evidence="1" key="1">
    <citation type="submission" date="2008-02" db="EMBL/GenBank/DDBJ databases">
        <authorList>
            <person name="Fulton L."/>
            <person name="Clifton S."/>
            <person name="Fulton B."/>
            <person name="Xu J."/>
            <person name="Minx P."/>
            <person name="Pepin K.H."/>
            <person name="Johnson M."/>
            <person name="Thiruvilangam P."/>
            <person name="Bhonagiri V."/>
            <person name="Nash W.E."/>
            <person name="Mardis E.R."/>
            <person name="Wilson R.K."/>
        </authorList>
    </citation>
    <scope>NUCLEOTIDE SEQUENCE [LARGE SCALE GENOMIC DNA]</scope>
    <source>
        <strain evidence="1">DSM 1552</strain>
    </source>
</reference>
<dbReference type="AlphaFoldDB" id="B1C0E1"/>
<organism evidence="1 2">
    <name type="scientific">Thomasclavelia spiroformis DSM 1552</name>
    <dbReference type="NCBI Taxonomy" id="428126"/>
    <lineage>
        <taxon>Bacteria</taxon>
        <taxon>Bacillati</taxon>
        <taxon>Bacillota</taxon>
        <taxon>Erysipelotrichia</taxon>
        <taxon>Erysipelotrichales</taxon>
        <taxon>Coprobacillaceae</taxon>
        <taxon>Thomasclavelia</taxon>
    </lineage>
</organism>
<reference evidence="1" key="2">
    <citation type="submission" date="2014-06" db="EMBL/GenBank/DDBJ databases">
        <title>Draft genome sequence of Clostridium spiroforme (DSM 1552).</title>
        <authorList>
            <person name="Sudarsanam P."/>
            <person name="Ley R."/>
            <person name="Guruge J."/>
            <person name="Turnbaugh P.J."/>
            <person name="Mahowald M."/>
            <person name="Liep D."/>
            <person name="Gordon J."/>
        </authorList>
    </citation>
    <scope>NUCLEOTIDE SEQUENCE</scope>
    <source>
        <strain evidence="1">DSM 1552</strain>
    </source>
</reference>
<protein>
    <submittedName>
        <fullName evidence="1">Uncharacterized protein</fullName>
    </submittedName>
</protein>
<dbReference type="STRING" id="428126.CLOSPI_00670"/>
<name>B1C0E1_9FIRM</name>
<dbReference type="Proteomes" id="UP000004910">
    <property type="component" value="Unassembled WGS sequence"/>
</dbReference>
<proteinExistence type="predicted"/>
<comment type="caution">
    <text evidence="1">The sequence shown here is derived from an EMBL/GenBank/DDBJ whole genome shotgun (WGS) entry which is preliminary data.</text>
</comment>
<dbReference type="RefSeq" id="WP_004609110.1">
    <property type="nucleotide sequence ID" value="NZ_CP102275.1"/>
</dbReference>
<dbReference type="HOGENOM" id="CLU_3214609_0_0_9"/>
<keyword evidence="2" id="KW-1185">Reference proteome</keyword>
<dbReference type="EMBL" id="ABIK02000005">
    <property type="protein sequence ID" value="EDS75631.1"/>
    <property type="molecule type" value="Genomic_DNA"/>
</dbReference>
<evidence type="ECO:0000313" key="1">
    <source>
        <dbReference type="EMBL" id="EDS75631.1"/>
    </source>
</evidence>
<dbReference type="GeneID" id="94016683"/>
<accession>B1C0E1</accession>
<gene>
    <name evidence="1" type="ORF">CLOSPI_00670</name>
</gene>
<sequence length="44" mass="5005">MKSIMKEIYETPKIEVITFNTEDLLLMSGLDNDGDVGDWGDQEI</sequence>
<evidence type="ECO:0000313" key="2">
    <source>
        <dbReference type="Proteomes" id="UP000004910"/>
    </source>
</evidence>